<proteinExistence type="predicted"/>
<dbReference type="AlphaFoldDB" id="A0A0K0G5T3"/>
<accession>A0A0K0G5T3</accession>
<dbReference type="Proteomes" id="UP000035680">
    <property type="component" value="Unassembled WGS sequence"/>
</dbReference>
<organism evidence="1 2">
    <name type="scientific">Strongyloides venezuelensis</name>
    <name type="common">Threadworm</name>
    <dbReference type="NCBI Taxonomy" id="75913"/>
    <lineage>
        <taxon>Eukaryota</taxon>
        <taxon>Metazoa</taxon>
        <taxon>Ecdysozoa</taxon>
        <taxon>Nematoda</taxon>
        <taxon>Chromadorea</taxon>
        <taxon>Rhabditida</taxon>
        <taxon>Tylenchina</taxon>
        <taxon>Panagrolaimomorpha</taxon>
        <taxon>Strongyloidoidea</taxon>
        <taxon>Strongyloididae</taxon>
        <taxon>Strongyloides</taxon>
    </lineage>
</organism>
<reference evidence="1" key="1">
    <citation type="submission" date="2014-07" db="EMBL/GenBank/DDBJ databases">
        <authorList>
            <person name="Martin A.A"/>
            <person name="De Silva N."/>
        </authorList>
    </citation>
    <scope>NUCLEOTIDE SEQUENCE</scope>
</reference>
<evidence type="ECO:0000313" key="1">
    <source>
        <dbReference type="Proteomes" id="UP000035680"/>
    </source>
</evidence>
<name>A0A0K0G5T3_STRVS</name>
<dbReference type="WBParaSite" id="SVE_2010600.1">
    <property type="protein sequence ID" value="SVE_2010600.1"/>
    <property type="gene ID" value="SVE_2010600"/>
</dbReference>
<keyword evidence="1" id="KW-1185">Reference proteome</keyword>
<reference evidence="2" key="2">
    <citation type="submission" date="2015-08" db="UniProtKB">
        <authorList>
            <consortium name="WormBaseParasite"/>
        </authorList>
    </citation>
    <scope>IDENTIFICATION</scope>
</reference>
<evidence type="ECO:0000313" key="2">
    <source>
        <dbReference type="WBParaSite" id="SVE_2010600.1"/>
    </source>
</evidence>
<sequence>MHKLTKNNDNVLECINENSFTSKNFVTQKVVTKALCEFKEAFTEKKWNPIYLHYLKESVCLRSLMVVWPFIGVARPPATCIPADTC</sequence>
<protein>
    <submittedName>
        <fullName evidence="2">Uncharacterized protein</fullName>
    </submittedName>
</protein>